<dbReference type="STRING" id="6248.A0A0K0DY26"/>
<dbReference type="EC" id="2.5.1.18" evidence="1"/>
<dbReference type="Pfam" id="PF02798">
    <property type="entry name" value="GST_N"/>
    <property type="match status" value="1"/>
</dbReference>
<dbReference type="Pfam" id="PF14497">
    <property type="entry name" value="GST_C_3"/>
    <property type="match status" value="1"/>
</dbReference>
<keyword evidence="2" id="KW-0808">Transferase</keyword>
<dbReference type="PROSITE" id="PS50405">
    <property type="entry name" value="GST_CTER"/>
    <property type="match status" value="1"/>
</dbReference>
<dbReference type="Proteomes" id="UP000035681">
    <property type="component" value="Unplaced"/>
</dbReference>
<evidence type="ECO:0000313" key="7">
    <source>
        <dbReference type="WBParaSite" id="SSTP_0000214000.1"/>
    </source>
</evidence>
<dbReference type="SFLD" id="SFLDS00019">
    <property type="entry name" value="Glutathione_Transferase_(cytos"/>
    <property type="match status" value="1"/>
</dbReference>
<dbReference type="PANTHER" id="PTHR11571:SF150">
    <property type="entry name" value="GLUTATHIONE S-TRANSFERASE"/>
    <property type="match status" value="1"/>
</dbReference>
<dbReference type="GO" id="GO:0006749">
    <property type="term" value="P:glutathione metabolic process"/>
    <property type="evidence" value="ECO:0007669"/>
    <property type="project" value="TreeGrafter"/>
</dbReference>
<dbReference type="PANTHER" id="PTHR11571">
    <property type="entry name" value="GLUTATHIONE S-TRANSFERASE"/>
    <property type="match status" value="1"/>
</dbReference>
<keyword evidence="6" id="KW-1185">Reference proteome</keyword>
<dbReference type="InterPro" id="IPR004046">
    <property type="entry name" value="GST_C"/>
</dbReference>
<dbReference type="PROSITE" id="PS50404">
    <property type="entry name" value="GST_NTER"/>
    <property type="match status" value="1"/>
</dbReference>
<dbReference type="InterPro" id="IPR010987">
    <property type="entry name" value="Glutathione-S-Trfase_C-like"/>
</dbReference>
<dbReference type="SFLD" id="SFLDG00363">
    <property type="entry name" value="AMPS_(cytGST):_Alpha-__Mu-__Pi"/>
    <property type="match status" value="1"/>
</dbReference>
<evidence type="ECO:0000256" key="2">
    <source>
        <dbReference type="ARBA" id="ARBA00022679"/>
    </source>
</evidence>
<evidence type="ECO:0000313" key="6">
    <source>
        <dbReference type="Proteomes" id="UP000035681"/>
    </source>
</evidence>
<dbReference type="GO" id="GO:0004364">
    <property type="term" value="F:glutathione transferase activity"/>
    <property type="evidence" value="ECO:0007669"/>
    <property type="project" value="UniProtKB-EC"/>
</dbReference>
<dbReference type="InterPro" id="IPR036282">
    <property type="entry name" value="Glutathione-S-Trfase_C_sf"/>
</dbReference>
<evidence type="ECO:0000259" key="5">
    <source>
        <dbReference type="PROSITE" id="PS50405"/>
    </source>
</evidence>
<dbReference type="SUPFAM" id="SSF47616">
    <property type="entry name" value="GST C-terminal domain-like"/>
    <property type="match status" value="1"/>
</dbReference>
<evidence type="ECO:0000259" key="4">
    <source>
        <dbReference type="PROSITE" id="PS50404"/>
    </source>
</evidence>
<dbReference type="CDD" id="cd03039">
    <property type="entry name" value="GST_N_Sigma_like"/>
    <property type="match status" value="1"/>
</dbReference>
<dbReference type="CDD" id="cd03192">
    <property type="entry name" value="GST_C_Sigma_like"/>
    <property type="match status" value="1"/>
</dbReference>
<dbReference type="FunFam" id="3.40.30.10:FF:000035">
    <property type="entry name" value="hematopoietic prostaglandin D synthase"/>
    <property type="match status" value="1"/>
</dbReference>
<comment type="catalytic activity">
    <reaction evidence="3">
        <text>RX + glutathione = an S-substituted glutathione + a halide anion + H(+)</text>
        <dbReference type="Rhea" id="RHEA:16437"/>
        <dbReference type="ChEBI" id="CHEBI:15378"/>
        <dbReference type="ChEBI" id="CHEBI:16042"/>
        <dbReference type="ChEBI" id="CHEBI:17792"/>
        <dbReference type="ChEBI" id="CHEBI:57925"/>
        <dbReference type="ChEBI" id="CHEBI:90779"/>
        <dbReference type="EC" id="2.5.1.18"/>
    </reaction>
</comment>
<dbReference type="InterPro" id="IPR036249">
    <property type="entry name" value="Thioredoxin-like_sf"/>
</dbReference>
<evidence type="ECO:0000256" key="3">
    <source>
        <dbReference type="ARBA" id="ARBA00047960"/>
    </source>
</evidence>
<dbReference type="InterPro" id="IPR050213">
    <property type="entry name" value="GST_superfamily"/>
</dbReference>
<dbReference type="Gene3D" id="3.40.30.10">
    <property type="entry name" value="Glutaredoxin"/>
    <property type="match status" value="1"/>
</dbReference>
<accession>A0A0K0DY26</accession>
<dbReference type="Gene3D" id="1.20.1050.10">
    <property type="match status" value="1"/>
</dbReference>
<feature type="domain" description="GST N-terminal" evidence="4">
    <location>
        <begin position="5"/>
        <end position="82"/>
    </location>
</feature>
<reference evidence="7" key="1">
    <citation type="submission" date="2015-08" db="UniProtKB">
        <authorList>
            <consortium name="WormBaseParasite"/>
        </authorList>
    </citation>
    <scope>IDENTIFICATION</scope>
</reference>
<sequence>MSNNVCYKLIYFDKFGRGEISRILFNYARINFIDVRVLSHEWEVIKDSMPFQQLPVLEFDGKILFQSAAIEKYLAKQFGYMGENDFEDAQIDQILLTINDVMLNFNILVKAKNSTQKVWMTKQLIKNSITPALKCFEKLLSGNESLHFVGNKITLADLAMFHFLWFCKNRLLSSILNDFINTEQFYNMMIQDEKLMNYINTRRNHPF</sequence>
<feature type="domain" description="GST C-terminal" evidence="5">
    <location>
        <begin position="84"/>
        <end position="207"/>
    </location>
</feature>
<dbReference type="WBParaSite" id="SSTP_0000214000.1">
    <property type="protein sequence ID" value="SSTP_0000214000.1"/>
    <property type="gene ID" value="SSTP_0000214000"/>
</dbReference>
<proteinExistence type="predicted"/>
<protein>
    <recommendedName>
        <fullName evidence="1">glutathione transferase</fullName>
        <ecNumber evidence="1">2.5.1.18</ecNumber>
    </recommendedName>
</protein>
<dbReference type="GO" id="GO:0004602">
    <property type="term" value="F:glutathione peroxidase activity"/>
    <property type="evidence" value="ECO:0007669"/>
    <property type="project" value="UniProtKB-ARBA"/>
</dbReference>
<name>A0A0K0DY26_STRER</name>
<dbReference type="WBParaSite" id="TCONS_00006449.p1">
    <property type="protein sequence ID" value="TCONS_00006449.p1"/>
    <property type="gene ID" value="XLOC_004595"/>
</dbReference>
<dbReference type="InterPro" id="IPR040079">
    <property type="entry name" value="Glutathione_S-Trfase"/>
</dbReference>
<dbReference type="InterPro" id="IPR004045">
    <property type="entry name" value="Glutathione_S-Trfase_N"/>
</dbReference>
<dbReference type="SFLD" id="SFLDG01205">
    <property type="entry name" value="AMPS.1"/>
    <property type="match status" value="1"/>
</dbReference>
<dbReference type="AlphaFoldDB" id="A0A0K0DY26"/>
<evidence type="ECO:0000256" key="1">
    <source>
        <dbReference type="ARBA" id="ARBA00012452"/>
    </source>
</evidence>
<dbReference type="SUPFAM" id="SSF52833">
    <property type="entry name" value="Thioredoxin-like"/>
    <property type="match status" value="1"/>
</dbReference>
<organism evidence="7">
    <name type="scientific">Strongyloides stercoralis</name>
    <name type="common">Threadworm</name>
    <dbReference type="NCBI Taxonomy" id="6248"/>
    <lineage>
        <taxon>Eukaryota</taxon>
        <taxon>Metazoa</taxon>
        <taxon>Ecdysozoa</taxon>
        <taxon>Nematoda</taxon>
        <taxon>Chromadorea</taxon>
        <taxon>Rhabditida</taxon>
        <taxon>Tylenchina</taxon>
        <taxon>Panagrolaimomorpha</taxon>
        <taxon>Strongyloidoidea</taxon>
        <taxon>Strongyloididae</taxon>
        <taxon>Strongyloides</taxon>
    </lineage>
</organism>
<dbReference type="FunFam" id="1.20.1050.10:FF:000030">
    <property type="entry name" value="Glutathione S-transferase S1"/>
    <property type="match status" value="1"/>
</dbReference>